<gene>
    <name evidence="3" type="ORF">ALC53_08495</name>
</gene>
<evidence type="ECO:0000256" key="2">
    <source>
        <dbReference type="SAM" id="Phobius"/>
    </source>
</evidence>
<dbReference type="EMBL" id="KQ976542">
    <property type="protein sequence ID" value="KYM81152.1"/>
    <property type="molecule type" value="Genomic_DNA"/>
</dbReference>
<evidence type="ECO:0000256" key="1">
    <source>
        <dbReference type="SAM" id="MobiDB-lite"/>
    </source>
</evidence>
<reference evidence="3 4" key="1">
    <citation type="submission" date="2015-09" db="EMBL/GenBank/DDBJ databases">
        <title>Atta colombica WGS genome.</title>
        <authorList>
            <person name="Nygaard S."/>
            <person name="Hu H."/>
            <person name="Boomsma J."/>
            <person name="Zhang G."/>
        </authorList>
    </citation>
    <scope>NUCLEOTIDE SEQUENCE [LARGE SCALE GENOMIC DNA]</scope>
    <source>
        <strain evidence="3">Treedump-2</strain>
        <tissue evidence="3">Whole body</tissue>
    </source>
</reference>
<keyword evidence="4" id="KW-1185">Reference proteome</keyword>
<organism evidence="3 4">
    <name type="scientific">Atta colombica</name>
    <dbReference type="NCBI Taxonomy" id="520822"/>
    <lineage>
        <taxon>Eukaryota</taxon>
        <taxon>Metazoa</taxon>
        <taxon>Ecdysozoa</taxon>
        <taxon>Arthropoda</taxon>
        <taxon>Hexapoda</taxon>
        <taxon>Insecta</taxon>
        <taxon>Pterygota</taxon>
        <taxon>Neoptera</taxon>
        <taxon>Endopterygota</taxon>
        <taxon>Hymenoptera</taxon>
        <taxon>Apocrita</taxon>
        <taxon>Aculeata</taxon>
        <taxon>Formicoidea</taxon>
        <taxon>Formicidae</taxon>
        <taxon>Myrmicinae</taxon>
        <taxon>Atta</taxon>
    </lineage>
</organism>
<accession>A0A195BA95</accession>
<proteinExistence type="predicted"/>
<keyword evidence="2" id="KW-0472">Membrane</keyword>
<evidence type="ECO:0000313" key="3">
    <source>
        <dbReference type="EMBL" id="KYM81152.1"/>
    </source>
</evidence>
<keyword evidence="2" id="KW-0812">Transmembrane</keyword>
<name>A0A195BA95_9HYME</name>
<keyword evidence="2" id="KW-1133">Transmembrane helix</keyword>
<evidence type="ECO:0000313" key="4">
    <source>
        <dbReference type="Proteomes" id="UP000078540"/>
    </source>
</evidence>
<dbReference type="Proteomes" id="UP000078540">
    <property type="component" value="Unassembled WGS sequence"/>
</dbReference>
<feature type="region of interest" description="Disordered" evidence="1">
    <location>
        <begin position="1"/>
        <end position="29"/>
    </location>
</feature>
<protein>
    <submittedName>
        <fullName evidence="3">Uncharacterized protein</fullName>
    </submittedName>
</protein>
<sequence length="274" mass="31258">MSGGEGSRVRRPSPSDPEEASIGPIARREPLHFQNGTANCISHMPPPAPAPPLPPPFDPDLSFPHPLIVAIQILFRDRWIHKSFESMGHSSPSRYSLAPPCISVSLTRTKRNALLGNSVVRRCGRRKVPGRVRGIWEDKRMALGRFTAGWLLQIKQVRCFDAKKRHRSLATWWRGGQWPPQTRFVEVSTRGGEPRPVTLPRARTCLKFPSFIPFILYVFTSCRTIFLSLSFLDTTKEFFVYAIQSRDRHTCRPRVVMINVPPRCNRRVQKAIRS</sequence>
<dbReference type="AlphaFoldDB" id="A0A195BA95"/>
<feature type="transmembrane region" description="Helical" evidence="2">
    <location>
        <begin position="211"/>
        <end position="232"/>
    </location>
</feature>